<keyword evidence="5" id="KW-1185">Reference proteome</keyword>
<feature type="domain" description="SLH" evidence="3">
    <location>
        <begin position="593"/>
        <end position="655"/>
    </location>
</feature>
<comment type="similarity">
    <text evidence="2">Belongs to the 5'-nucleotidase family.</text>
</comment>
<dbReference type="AlphaFoldDB" id="A0A0C2VRL3"/>
<dbReference type="GO" id="GO:0009166">
    <property type="term" value="P:nucleotide catabolic process"/>
    <property type="evidence" value="ECO:0007669"/>
    <property type="project" value="InterPro"/>
</dbReference>
<reference evidence="4 5" key="1">
    <citation type="submission" date="2015-01" db="EMBL/GenBank/DDBJ databases">
        <title>Genome sequence of Jeotgalibacillus alimentarius.</title>
        <authorList>
            <person name="Goh K.M."/>
            <person name="Chan K.-G."/>
            <person name="Yaakop A.S."/>
            <person name="Ee R."/>
            <person name="Gan H.M."/>
            <person name="Chan C.S."/>
        </authorList>
    </citation>
    <scope>NUCLEOTIDE SEQUENCE [LARGE SCALE GENOMIC DNA]</scope>
    <source>
        <strain evidence="4 5">YKJ-13</strain>
    </source>
</reference>
<dbReference type="InterPro" id="IPR006146">
    <property type="entry name" value="5'-Nucleotdase_CS"/>
</dbReference>
<dbReference type="InterPro" id="IPR006179">
    <property type="entry name" value="5_nucleotidase/apyrase"/>
</dbReference>
<dbReference type="PRINTS" id="PR01607">
    <property type="entry name" value="APYRASEFAMLY"/>
</dbReference>
<dbReference type="InterPro" id="IPR008334">
    <property type="entry name" value="5'-Nucleotdase_C"/>
</dbReference>
<feature type="domain" description="SLH" evidence="3">
    <location>
        <begin position="533"/>
        <end position="592"/>
    </location>
</feature>
<dbReference type="InterPro" id="IPR036907">
    <property type="entry name" value="5'-Nucleotdase_C_sf"/>
</dbReference>
<dbReference type="GO" id="GO:0046872">
    <property type="term" value="F:metal ion binding"/>
    <property type="evidence" value="ECO:0007669"/>
    <property type="project" value="InterPro"/>
</dbReference>
<keyword evidence="2" id="KW-0378">Hydrolase</keyword>
<organism evidence="4 5">
    <name type="scientific">Jeotgalibacillus alimentarius</name>
    <dbReference type="NCBI Taxonomy" id="135826"/>
    <lineage>
        <taxon>Bacteria</taxon>
        <taxon>Bacillati</taxon>
        <taxon>Bacillota</taxon>
        <taxon>Bacilli</taxon>
        <taxon>Bacillales</taxon>
        <taxon>Caryophanaceae</taxon>
        <taxon>Jeotgalibacillus</taxon>
    </lineage>
</organism>
<dbReference type="GO" id="GO:0016788">
    <property type="term" value="F:hydrolase activity, acting on ester bonds"/>
    <property type="evidence" value="ECO:0007669"/>
    <property type="project" value="InterPro"/>
</dbReference>
<dbReference type="Gene3D" id="3.60.21.10">
    <property type="match status" value="1"/>
</dbReference>
<dbReference type="Pfam" id="PF02872">
    <property type="entry name" value="5_nucleotid_C"/>
    <property type="match status" value="1"/>
</dbReference>
<dbReference type="STRING" id="135826.KP77_27650"/>
<dbReference type="Pfam" id="PF00149">
    <property type="entry name" value="Metallophos"/>
    <property type="match status" value="1"/>
</dbReference>
<dbReference type="RefSeq" id="WP_041123288.1">
    <property type="nucleotide sequence ID" value="NZ_JXRQ01000025.1"/>
</dbReference>
<dbReference type="PROSITE" id="PS00785">
    <property type="entry name" value="5_NUCLEOTIDASE_1"/>
    <property type="match status" value="1"/>
</dbReference>
<dbReference type="OrthoDB" id="9801679at2"/>
<protein>
    <submittedName>
        <fullName evidence="4">5'-nucleotidase</fullName>
    </submittedName>
</protein>
<dbReference type="Pfam" id="PF00395">
    <property type="entry name" value="SLH"/>
    <property type="match status" value="2"/>
</dbReference>
<dbReference type="Gene3D" id="3.90.780.10">
    <property type="entry name" value="5'-Nucleotidase, C-terminal domain"/>
    <property type="match status" value="1"/>
</dbReference>
<feature type="chain" id="PRO_5002157553" evidence="2">
    <location>
        <begin position="24"/>
        <end position="715"/>
    </location>
</feature>
<dbReference type="Proteomes" id="UP000031950">
    <property type="component" value="Unassembled WGS sequence"/>
</dbReference>
<dbReference type="InterPro" id="IPR001119">
    <property type="entry name" value="SLH_dom"/>
</dbReference>
<feature type="signal peptide" evidence="2">
    <location>
        <begin position="1"/>
        <end position="23"/>
    </location>
</feature>
<dbReference type="PANTHER" id="PTHR11575">
    <property type="entry name" value="5'-NUCLEOTIDASE-RELATED"/>
    <property type="match status" value="1"/>
</dbReference>
<dbReference type="SUPFAM" id="SSF55816">
    <property type="entry name" value="5'-nucleotidase (syn. UDP-sugar hydrolase), C-terminal domain"/>
    <property type="match status" value="1"/>
</dbReference>
<dbReference type="PANTHER" id="PTHR11575:SF24">
    <property type="entry name" value="5'-NUCLEOTIDASE"/>
    <property type="match status" value="1"/>
</dbReference>
<accession>A0A0C2VRL3</accession>
<sequence>MKKKLLMTSVAGAMAVGVFGFQAAETHADNHEFELRVLHTNDTHANLDDVAKRVKLVKDLKAEMPENNLLLDAGDVFSGTLYFNEFQGMADLQFMNLMGYDAMVFGNHEFDLGSDDGNSELAEFVKGADFPFVASNVDFSEDMNFDGIQSFDYTAEFANGEIYNGIIKEVNGEQVGIFGLTTAETEGIASPGPVTFSNYLTAAEEAVAEFEAAGVNKIIALTHIGYNDSAAVDNDIQLATEVEGIDIIVGGHTHYSLEEPDMVGDTLIVQTGGNNSELGQLDVTFDNEGMVTSYEGMLHDIGELTEEDAEAAEMLVEYSEAVEELETQPTGGVSEVFLDGTRGLGGVRTAETNLGNLITDAMLDKARSIDPETVIALQNGGGIRASLPAGEITLGDVLTVMPFGNDLAIMNLSGAEIFEALEHSVSEYPAELGAFLHVSGMQFTFDPSMEAGSRVQEAYVWMGDEAVMIEEDEMYKVATNVFTAKGGDNFDVFAEAYADGRVSEPGFRDYETFADYIAELGTFAPEKENRIVALTPFVDVMADSWFQPYVADLYYGQVLKGKTETMFDSLGTLSRAQAASLIVRSLDLTTDEEASFSDLENVAEATQAEIAAAAANGIVNGINGEFRPYEPVTRSQLALMLYRAYMADGDEFTPESTDYFTDVEGWGEETTNAVSFVYETGIASGYDDQYRPLAFSTRAQAAKMISVFLDVETMQ</sequence>
<comment type="caution">
    <text evidence="4">The sequence shown here is derived from an EMBL/GenBank/DDBJ whole genome shotgun (WGS) entry which is preliminary data.</text>
</comment>
<name>A0A0C2VRL3_9BACL</name>
<proteinExistence type="inferred from homology"/>
<evidence type="ECO:0000259" key="3">
    <source>
        <dbReference type="PROSITE" id="PS51272"/>
    </source>
</evidence>
<dbReference type="InterPro" id="IPR004843">
    <property type="entry name" value="Calcineurin-like_PHP"/>
</dbReference>
<evidence type="ECO:0000313" key="4">
    <source>
        <dbReference type="EMBL" id="KIL46638.1"/>
    </source>
</evidence>
<evidence type="ECO:0000256" key="2">
    <source>
        <dbReference type="RuleBase" id="RU362119"/>
    </source>
</evidence>
<dbReference type="EMBL" id="JXRQ01000025">
    <property type="protein sequence ID" value="KIL46638.1"/>
    <property type="molecule type" value="Genomic_DNA"/>
</dbReference>
<dbReference type="PATRIC" id="fig|135826.4.peg.2749"/>
<evidence type="ECO:0000256" key="1">
    <source>
        <dbReference type="ARBA" id="ARBA00022729"/>
    </source>
</evidence>
<dbReference type="GO" id="GO:0000166">
    <property type="term" value="F:nucleotide binding"/>
    <property type="evidence" value="ECO:0007669"/>
    <property type="project" value="UniProtKB-KW"/>
</dbReference>
<keyword evidence="2" id="KW-0547">Nucleotide-binding</keyword>
<dbReference type="InterPro" id="IPR029052">
    <property type="entry name" value="Metallo-depent_PP-like"/>
</dbReference>
<keyword evidence="1 2" id="KW-0732">Signal</keyword>
<dbReference type="PROSITE" id="PS51272">
    <property type="entry name" value="SLH"/>
    <property type="match status" value="3"/>
</dbReference>
<feature type="domain" description="SLH" evidence="3">
    <location>
        <begin position="657"/>
        <end position="715"/>
    </location>
</feature>
<dbReference type="SUPFAM" id="SSF56300">
    <property type="entry name" value="Metallo-dependent phosphatases"/>
    <property type="match status" value="1"/>
</dbReference>
<evidence type="ECO:0000313" key="5">
    <source>
        <dbReference type="Proteomes" id="UP000031950"/>
    </source>
</evidence>
<gene>
    <name evidence="4" type="ORF">KP77_27650</name>
</gene>